<dbReference type="AlphaFoldDB" id="A0A1C7M8Q4"/>
<gene>
    <name evidence="2" type="ORF">A0H81_07053</name>
</gene>
<comment type="caution">
    <text evidence="2">The sequence shown here is derived from an EMBL/GenBank/DDBJ whole genome shotgun (WGS) entry which is preliminary data.</text>
</comment>
<dbReference type="Proteomes" id="UP000092993">
    <property type="component" value="Unassembled WGS sequence"/>
</dbReference>
<evidence type="ECO:0000313" key="2">
    <source>
        <dbReference type="EMBL" id="OBZ73212.1"/>
    </source>
</evidence>
<dbReference type="STRING" id="5627.A0A1C7M8Q4"/>
<dbReference type="Pfam" id="PF14027">
    <property type="entry name" value="Questin_oxidase"/>
    <property type="match status" value="1"/>
</dbReference>
<keyword evidence="3" id="KW-1185">Reference proteome</keyword>
<accession>A0A1C7M8Q4</accession>
<reference evidence="2 3" key="1">
    <citation type="submission" date="2016-03" db="EMBL/GenBank/DDBJ databases">
        <title>Whole genome sequencing of Grifola frondosa 9006-11.</title>
        <authorList>
            <person name="Min B."/>
            <person name="Park H."/>
            <person name="Kim J.-G."/>
            <person name="Cho H."/>
            <person name="Oh Y.-L."/>
            <person name="Kong W.-S."/>
            <person name="Choi I.-G."/>
        </authorList>
    </citation>
    <scope>NUCLEOTIDE SEQUENCE [LARGE SCALE GENOMIC DNA]</scope>
    <source>
        <strain evidence="2 3">9006-11</strain>
    </source>
</reference>
<dbReference type="GO" id="GO:0016491">
    <property type="term" value="F:oxidoreductase activity"/>
    <property type="evidence" value="ECO:0007669"/>
    <property type="project" value="UniProtKB-KW"/>
</dbReference>
<dbReference type="PANTHER" id="PTHR35870:SF1">
    <property type="entry name" value="PROTEIN, PUTATIVE (AFU_ORTHOLOGUE AFUA_5G03330)-RELATED"/>
    <property type="match status" value="1"/>
</dbReference>
<dbReference type="PANTHER" id="PTHR35870">
    <property type="entry name" value="PROTEIN, PUTATIVE (AFU_ORTHOLOGUE AFUA_5G03330)-RELATED"/>
    <property type="match status" value="1"/>
</dbReference>
<name>A0A1C7M8Q4_GRIFR</name>
<organism evidence="2 3">
    <name type="scientific">Grifola frondosa</name>
    <name type="common">Maitake</name>
    <name type="synonym">Polyporus frondosus</name>
    <dbReference type="NCBI Taxonomy" id="5627"/>
    <lineage>
        <taxon>Eukaryota</taxon>
        <taxon>Fungi</taxon>
        <taxon>Dikarya</taxon>
        <taxon>Basidiomycota</taxon>
        <taxon>Agaricomycotina</taxon>
        <taxon>Agaricomycetes</taxon>
        <taxon>Polyporales</taxon>
        <taxon>Grifolaceae</taxon>
        <taxon>Grifola</taxon>
    </lineage>
</organism>
<keyword evidence="1" id="KW-0560">Oxidoreductase</keyword>
<dbReference type="OMA" id="WALGAHE"/>
<proteinExistence type="predicted"/>
<evidence type="ECO:0000256" key="1">
    <source>
        <dbReference type="ARBA" id="ARBA00023002"/>
    </source>
</evidence>
<dbReference type="OrthoDB" id="10004862at2759"/>
<dbReference type="InterPro" id="IPR025337">
    <property type="entry name" value="Questin_oxidase-like"/>
</dbReference>
<dbReference type="EMBL" id="LUGG01000007">
    <property type="protein sequence ID" value="OBZ73212.1"/>
    <property type="molecule type" value="Genomic_DNA"/>
</dbReference>
<evidence type="ECO:0000313" key="3">
    <source>
        <dbReference type="Proteomes" id="UP000092993"/>
    </source>
</evidence>
<sequence>MRAALKSPHAIIEENIFDHLGKMNFHDSYLAFFSSSLLENGTNTTLEEYFFSNKANIEASAPGKEPPWMLTRFLGDLLHPLIHYGYGLEFGLFGQLAEGLAQAAVHPADGILLPVCIIQ</sequence>
<protein>
    <submittedName>
        <fullName evidence="2">Uncharacterized protein</fullName>
    </submittedName>
</protein>